<accession>A0A9I9E824</accession>
<dbReference type="Gramene" id="MELO3C030108.2.1">
    <property type="protein sequence ID" value="MELO3C030108.2.1"/>
    <property type="gene ID" value="MELO3C030108.2"/>
</dbReference>
<evidence type="ECO:0000313" key="2">
    <source>
        <dbReference type="EnsemblPlants" id="MELO3C030108.2.1"/>
    </source>
</evidence>
<feature type="transmembrane region" description="Helical" evidence="1">
    <location>
        <begin position="30"/>
        <end position="51"/>
    </location>
</feature>
<sequence length="54" mass="6321">MQELKLIRTVASHKDFYIFLSRNLFSGCRLIIPTGFALLVVLMEWVVQFLLDFS</sequence>
<dbReference type="AlphaFoldDB" id="A0A9I9E824"/>
<keyword evidence="1" id="KW-0812">Transmembrane</keyword>
<reference evidence="2" key="1">
    <citation type="submission" date="2023-03" db="UniProtKB">
        <authorList>
            <consortium name="EnsemblPlants"/>
        </authorList>
    </citation>
    <scope>IDENTIFICATION</scope>
</reference>
<keyword evidence="1" id="KW-0472">Membrane</keyword>
<organism evidence="2">
    <name type="scientific">Cucumis melo</name>
    <name type="common">Muskmelon</name>
    <dbReference type="NCBI Taxonomy" id="3656"/>
    <lineage>
        <taxon>Eukaryota</taxon>
        <taxon>Viridiplantae</taxon>
        <taxon>Streptophyta</taxon>
        <taxon>Embryophyta</taxon>
        <taxon>Tracheophyta</taxon>
        <taxon>Spermatophyta</taxon>
        <taxon>Magnoliopsida</taxon>
        <taxon>eudicotyledons</taxon>
        <taxon>Gunneridae</taxon>
        <taxon>Pentapetalae</taxon>
        <taxon>rosids</taxon>
        <taxon>fabids</taxon>
        <taxon>Cucurbitales</taxon>
        <taxon>Cucurbitaceae</taxon>
        <taxon>Benincaseae</taxon>
        <taxon>Cucumis</taxon>
    </lineage>
</organism>
<protein>
    <submittedName>
        <fullName evidence="2">Uncharacterized protein</fullName>
    </submittedName>
</protein>
<evidence type="ECO:0000256" key="1">
    <source>
        <dbReference type="SAM" id="Phobius"/>
    </source>
</evidence>
<name>A0A9I9E824_CUCME</name>
<keyword evidence="1" id="KW-1133">Transmembrane helix</keyword>
<proteinExistence type="predicted"/>
<dbReference type="EnsemblPlants" id="MELO3C030108.2.1">
    <property type="protein sequence ID" value="MELO3C030108.2.1"/>
    <property type="gene ID" value="MELO3C030108.2"/>
</dbReference>